<dbReference type="AlphaFoldDB" id="A0A6P0UMN6"/>
<dbReference type="EMBL" id="JAABOO010000001">
    <property type="protein sequence ID" value="NER13109.1"/>
    <property type="molecule type" value="Genomic_DNA"/>
</dbReference>
<keyword evidence="2" id="KW-1185">Reference proteome</keyword>
<evidence type="ECO:0000313" key="1">
    <source>
        <dbReference type="EMBL" id="NER13109.1"/>
    </source>
</evidence>
<reference evidence="1 2" key="1">
    <citation type="submission" date="2020-01" db="EMBL/GenBank/DDBJ databases">
        <title>Leptobacterium flavescens.</title>
        <authorList>
            <person name="Wang G."/>
        </authorList>
    </citation>
    <scope>NUCLEOTIDE SEQUENCE [LARGE SCALE GENOMIC DNA]</scope>
    <source>
        <strain evidence="1 2">KCTC 22160</strain>
    </source>
</reference>
<sequence>MLEYKNIVNSLKNAVPGFDMKELVEEEPITVFSFFSIFLIKALKENNKPVLGSSIDLINEMSINDTSEIAALLEEIAISIFDSGMYNESFKKKLSNRSLSFFNKTLDLWKRGNDIKDESLRTM</sequence>
<dbReference type="Proteomes" id="UP000468581">
    <property type="component" value="Unassembled WGS sequence"/>
</dbReference>
<protein>
    <submittedName>
        <fullName evidence="1">Uncharacterized protein</fullName>
    </submittedName>
</protein>
<comment type="caution">
    <text evidence="1">The sequence shown here is derived from an EMBL/GenBank/DDBJ whole genome shotgun (WGS) entry which is preliminary data.</text>
</comment>
<gene>
    <name evidence="1" type="ORF">GWK08_06640</name>
</gene>
<evidence type="ECO:0000313" key="2">
    <source>
        <dbReference type="Proteomes" id="UP000468581"/>
    </source>
</evidence>
<name>A0A6P0UMN6_9FLAO</name>
<organism evidence="1 2">
    <name type="scientific">Leptobacterium flavescens</name>
    <dbReference type="NCBI Taxonomy" id="472055"/>
    <lineage>
        <taxon>Bacteria</taxon>
        <taxon>Pseudomonadati</taxon>
        <taxon>Bacteroidota</taxon>
        <taxon>Flavobacteriia</taxon>
        <taxon>Flavobacteriales</taxon>
        <taxon>Flavobacteriaceae</taxon>
        <taxon>Leptobacterium</taxon>
    </lineage>
</organism>
<proteinExistence type="predicted"/>
<accession>A0A6P0UMN6</accession>
<dbReference type="RefSeq" id="WP_163606111.1">
    <property type="nucleotide sequence ID" value="NZ_JAABOO010000001.1"/>
</dbReference>